<dbReference type="EMBL" id="MSLT01000023">
    <property type="protein sequence ID" value="OUD12536.1"/>
    <property type="molecule type" value="Genomic_DNA"/>
</dbReference>
<evidence type="ECO:0000256" key="2">
    <source>
        <dbReference type="SAM" id="Phobius"/>
    </source>
</evidence>
<keyword evidence="2" id="KW-0812">Transmembrane</keyword>
<keyword evidence="4" id="KW-1185">Reference proteome</keyword>
<accession>A0A251X566</accession>
<sequence>MIEPQLKQINCTQCGAPLTLLGGHQVHSRVCEYCGAVLDTQENYAVVAQYQEMQEKMPNLPLKIGMKGLLRGVEFTIIGFIEYAYRERNEPEEYWVSYQLYSPTHGYVWLTWEYKRPKRYEFSRRVRSWNPNYERIKEEYTAEVTFIAGELTWIAKLGDTSTLGQTYDPNISMERNQDEVEYYHNHFFNADTIHRAFGVDVKAFEARDIKTAYEIDNEQEISPGCLTLLVFIIVILIVVFAILDDEYGDGSSSGTGVRSSYGSSSTFGK</sequence>
<protein>
    <submittedName>
        <fullName evidence="3">Uncharacterized protein</fullName>
    </submittedName>
</protein>
<feature type="compositionally biased region" description="Polar residues" evidence="1">
    <location>
        <begin position="250"/>
        <end position="269"/>
    </location>
</feature>
<proteinExistence type="predicted"/>
<dbReference type="Proteomes" id="UP000194798">
    <property type="component" value="Unassembled WGS sequence"/>
</dbReference>
<evidence type="ECO:0000313" key="3">
    <source>
        <dbReference type="EMBL" id="OUD12536.1"/>
    </source>
</evidence>
<dbReference type="RefSeq" id="WP_086489494.1">
    <property type="nucleotide sequence ID" value="NZ_MSLT01000023.1"/>
</dbReference>
<name>A0A251X566_9GAMM</name>
<organism evidence="3 4">
    <name type="scientific">Thioflexithrix psekupsensis</name>
    <dbReference type="NCBI Taxonomy" id="1570016"/>
    <lineage>
        <taxon>Bacteria</taxon>
        <taxon>Pseudomonadati</taxon>
        <taxon>Pseudomonadota</taxon>
        <taxon>Gammaproteobacteria</taxon>
        <taxon>Thiotrichales</taxon>
        <taxon>Thioflexithrix</taxon>
    </lineage>
</organism>
<reference evidence="3 4" key="1">
    <citation type="submission" date="2016-12" db="EMBL/GenBank/DDBJ databases">
        <title>Thioflexothrix psekupsii D3 genome sequencing and assembly.</title>
        <authorList>
            <person name="Fomenkov A."/>
            <person name="Vincze T."/>
            <person name="Grabovich M."/>
            <person name="Anton B.P."/>
            <person name="Dubinina G."/>
            <person name="Orlova M."/>
            <person name="Belousova E."/>
            <person name="Roberts R.J."/>
        </authorList>
    </citation>
    <scope>NUCLEOTIDE SEQUENCE [LARGE SCALE GENOMIC DNA]</scope>
    <source>
        <strain evidence="3">D3</strain>
    </source>
</reference>
<feature type="region of interest" description="Disordered" evidence="1">
    <location>
        <begin position="249"/>
        <end position="269"/>
    </location>
</feature>
<dbReference type="AlphaFoldDB" id="A0A251X566"/>
<keyword evidence="2" id="KW-1133">Transmembrane helix</keyword>
<comment type="caution">
    <text evidence="3">The sequence shown here is derived from an EMBL/GenBank/DDBJ whole genome shotgun (WGS) entry which is preliminary data.</text>
</comment>
<feature type="transmembrane region" description="Helical" evidence="2">
    <location>
        <begin position="221"/>
        <end position="243"/>
    </location>
</feature>
<evidence type="ECO:0000313" key="4">
    <source>
        <dbReference type="Proteomes" id="UP000194798"/>
    </source>
</evidence>
<gene>
    <name evidence="3" type="ORF">TPSD3_15730</name>
</gene>
<evidence type="ECO:0000256" key="1">
    <source>
        <dbReference type="SAM" id="MobiDB-lite"/>
    </source>
</evidence>
<keyword evidence="2" id="KW-0472">Membrane</keyword>